<reference evidence="1 2" key="1">
    <citation type="submission" date="2018-03" db="EMBL/GenBank/DDBJ databases">
        <authorList>
            <person name="Keele B.F."/>
        </authorList>
    </citation>
    <scope>NUCLEOTIDE SEQUENCE [LARGE SCALE GENOMIC DNA]</scope>
    <source>
        <strain evidence="1 2">D20</strain>
    </source>
</reference>
<gene>
    <name evidence="1" type="ORF">C8261_09695</name>
</gene>
<organism evidence="1 2">
    <name type="scientific">Pseudothauera lacus</name>
    <dbReference type="NCBI Taxonomy" id="2136175"/>
    <lineage>
        <taxon>Bacteria</taxon>
        <taxon>Pseudomonadati</taxon>
        <taxon>Pseudomonadota</taxon>
        <taxon>Betaproteobacteria</taxon>
        <taxon>Rhodocyclales</taxon>
        <taxon>Zoogloeaceae</taxon>
        <taxon>Pseudothauera</taxon>
    </lineage>
</organism>
<dbReference type="Pfam" id="PF11745">
    <property type="entry name" value="DUF3304"/>
    <property type="match status" value="1"/>
</dbReference>
<evidence type="ECO:0000313" key="1">
    <source>
        <dbReference type="EMBL" id="PTD96559.1"/>
    </source>
</evidence>
<evidence type="ECO:0008006" key="3">
    <source>
        <dbReference type="Google" id="ProtNLM"/>
    </source>
</evidence>
<dbReference type="AlphaFoldDB" id="A0A2T4IFJ7"/>
<keyword evidence="2" id="KW-1185">Reference proteome</keyword>
<dbReference type="Proteomes" id="UP000241193">
    <property type="component" value="Unassembled WGS sequence"/>
</dbReference>
<sequence>MNQTPARHRNGLLPALAVTVALAAVMAYGSYRWELRDSPEPDQLISGTLSLINYTDESVYSSVRNSKYPNPGQGASYDVGPRAGGGGVMCCVPIPARWRPGIKMNVSYRFGNWEKGREVLEVVELPVYPDGVGHLYLIFHSEYEFELLSTSYEPGHPRWPGRKVEPTVDWLE</sequence>
<proteinExistence type="predicted"/>
<dbReference type="EMBL" id="PZKC01000006">
    <property type="protein sequence ID" value="PTD96559.1"/>
    <property type="molecule type" value="Genomic_DNA"/>
</dbReference>
<reference evidence="1 2" key="2">
    <citation type="submission" date="2018-04" db="EMBL/GenBank/DDBJ databases">
        <title>Thauera lacus sp. nov., isolated from an saline lake in Inner Mongolia, China.</title>
        <authorList>
            <person name="Liang Q.-Y."/>
        </authorList>
    </citation>
    <scope>NUCLEOTIDE SEQUENCE [LARGE SCALE GENOMIC DNA]</scope>
    <source>
        <strain evidence="1 2">D20</strain>
    </source>
</reference>
<dbReference type="InterPro" id="IPR021733">
    <property type="entry name" value="DUF3304"/>
</dbReference>
<name>A0A2T4IFJ7_9RHOO</name>
<comment type="caution">
    <text evidence="1">The sequence shown here is derived from an EMBL/GenBank/DDBJ whole genome shotgun (WGS) entry which is preliminary data.</text>
</comment>
<protein>
    <recommendedName>
        <fullName evidence="3">DUF3304 domain-containing protein</fullName>
    </recommendedName>
</protein>
<evidence type="ECO:0000313" key="2">
    <source>
        <dbReference type="Proteomes" id="UP000241193"/>
    </source>
</evidence>
<dbReference type="OrthoDB" id="8707794at2"/>
<accession>A0A2T4IFJ7</accession>
<dbReference type="RefSeq" id="WP_107493493.1">
    <property type="nucleotide sequence ID" value="NZ_PZKC01000006.1"/>
</dbReference>